<feature type="signal peptide" evidence="2">
    <location>
        <begin position="1"/>
        <end position="26"/>
    </location>
</feature>
<dbReference type="SUPFAM" id="SSF54427">
    <property type="entry name" value="NTF2-like"/>
    <property type="match status" value="1"/>
</dbReference>
<sequence precursor="true">MKVADSVRRLLGIAACVLIAACHSAAAPGREAVEGGADPQQRLGKLIDDLYVAFSFDAEGGPDEAFLRSVFADGATFVSPPSSGESPKGVGADAFLADFQAFIDGSPLAATGYHERVISESVDLYGSIAHAWVTFEAFVPGEDPDRRGVDSLQFVLDGGEWKLVSFTTQYESDSFPIPRRFLPRTKLPPPPRHSPSRWPDPAGRARLNRVAPR</sequence>
<feature type="region of interest" description="Disordered" evidence="1">
    <location>
        <begin position="179"/>
        <end position="213"/>
    </location>
</feature>
<evidence type="ECO:0008006" key="5">
    <source>
        <dbReference type="Google" id="ProtNLM"/>
    </source>
</evidence>
<proteinExistence type="predicted"/>
<dbReference type="RefSeq" id="WP_145203984.1">
    <property type="nucleotide sequence ID" value="NZ_CP036434.1"/>
</dbReference>
<reference evidence="3 4" key="1">
    <citation type="submission" date="2019-02" db="EMBL/GenBank/DDBJ databases">
        <title>Deep-cultivation of Planctomycetes and their phenomic and genomic characterization uncovers novel biology.</title>
        <authorList>
            <person name="Wiegand S."/>
            <person name="Jogler M."/>
            <person name="Boedeker C."/>
            <person name="Pinto D."/>
            <person name="Vollmers J."/>
            <person name="Rivas-Marin E."/>
            <person name="Kohn T."/>
            <person name="Peeters S.H."/>
            <person name="Heuer A."/>
            <person name="Rast P."/>
            <person name="Oberbeckmann S."/>
            <person name="Bunk B."/>
            <person name="Jeske O."/>
            <person name="Meyerdierks A."/>
            <person name="Storesund J.E."/>
            <person name="Kallscheuer N."/>
            <person name="Luecker S."/>
            <person name="Lage O.M."/>
            <person name="Pohl T."/>
            <person name="Merkel B.J."/>
            <person name="Hornburger P."/>
            <person name="Mueller R.-W."/>
            <person name="Bruemmer F."/>
            <person name="Labrenz M."/>
            <person name="Spormann A.M."/>
            <person name="Op den Camp H."/>
            <person name="Overmann J."/>
            <person name="Amann R."/>
            <person name="Jetten M.S.M."/>
            <person name="Mascher T."/>
            <person name="Medema M.H."/>
            <person name="Devos D.P."/>
            <person name="Kaster A.-K."/>
            <person name="Ovreas L."/>
            <person name="Rohde M."/>
            <person name="Galperin M.Y."/>
            <person name="Jogler C."/>
        </authorList>
    </citation>
    <scope>NUCLEOTIDE SEQUENCE [LARGE SCALE GENOMIC DNA]</scope>
    <source>
        <strain evidence="3 4">Poly30</strain>
    </source>
</reference>
<feature type="chain" id="PRO_5022074337" description="SnoaL-like domain-containing protein" evidence="2">
    <location>
        <begin position="27"/>
        <end position="213"/>
    </location>
</feature>
<dbReference type="InterPro" id="IPR032710">
    <property type="entry name" value="NTF2-like_dom_sf"/>
</dbReference>
<protein>
    <recommendedName>
        <fullName evidence="5">SnoaL-like domain-containing protein</fullName>
    </recommendedName>
</protein>
<organism evidence="3 4">
    <name type="scientific">Saltatorellus ferox</name>
    <dbReference type="NCBI Taxonomy" id="2528018"/>
    <lineage>
        <taxon>Bacteria</taxon>
        <taxon>Pseudomonadati</taxon>
        <taxon>Planctomycetota</taxon>
        <taxon>Planctomycetia</taxon>
        <taxon>Planctomycetia incertae sedis</taxon>
        <taxon>Saltatorellus</taxon>
    </lineage>
</organism>
<gene>
    <name evidence="3" type="ORF">Poly30_50640</name>
</gene>
<dbReference type="Proteomes" id="UP000320390">
    <property type="component" value="Chromosome"/>
</dbReference>
<keyword evidence="2" id="KW-0732">Signal</keyword>
<dbReference type="OrthoDB" id="5379939at2"/>
<dbReference type="EMBL" id="CP036434">
    <property type="protein sequence ID" value="QDV09506.1"/>
    <property type="molecule type" value="Genomic_DNA"/>
</dbReference>
<evidence type="ECO:0000256" key="1">
    <source>
        <dbReference type="SAM" id="MobiDB-lite"/>
    </source>
</evidence>
<evidence type="ECO:0000256" key="2">
    <source>
        <dbReference type="SAM" id="SignalP"/>
    </source>
</evidence>
<name>A0A518EZI9_9BACT</name>
<keyword evidence="4" id="KW-1185">Reference proteome</keyword>
<accession>A0A518EZI9</accession>
<evidence type="ECO:0000313" key="4">
    <source>
        <dbReference type="Proteomes" id="UP000320390"/>
    </source>
</evidence>
<dbReference type="Gene3D" id="3.10.450.50">
    <property type="match status" value="1"/>
</dbReference>
<evidence type="ECO:0000313" key="3">
    <source>
        <dbReference type="EMBL" id="QDV09506.1"/>
    </source>
</evidence>
<dbReference type="PROSITE" id="PS51257">
    <property type="entry name" value="PROKAR_LIPOPROTEIN"/>
    <property type="match status" value="1"/>
</dbReference>
<dbReference type="AlphaFoldDB" id="A0A518EZI9"/>